<dbReference type="EMBL" id="KB295515">
    <property type="protein sequence ID" value="ELU13081.1"/>
    <property type="molecule type" value="Genomic_DNA"/>
</dbReference>
<evidence type="ECO:0000313" key="3">
    <source>
        <dbReference type="EMBL" id="ELU13081.1"/>
    </source>
</evidence>
<sequence length="497" mass="56268">MAAWELSAFFILSAILAAGSNNIIIREDNTIKDIVHYDSNSINEAQPVIRRIDTYPDMTSLPPVTKTPIDDQIDFAKMTLPDGVTLDDLKDLDYDTLLVMLKDVSSIVNQNGIEPTASEKKPEVYEEPIGEVNPEGVGVTWSSVTVKAPASAPVEPKSGAPEPRRGTKHYQPSFMQKRSKYPQYKVNPKLAYQRNVLTKPRVVQPRSLVPRRKPQMRSKQPRLTPGEAKAVQGLILHLAMNAAEQKSHKPNTKKVLKQGYAHSPQMHQQQGYGQVKHQGYVQPKPRSYGHQQQGYGQPKPQGYGQHKPQGYGQHKPQGYGHQQQGYEHTKSQGYGQHKPQGYGHQQQGYGHNQGYDNKQVQTYGHNQEQNYGYEQESYGHEQIEYGKPNDQYGHQQMGYGKPAEQYGHQNGYQNGYQQQQYAPKPVEQSYGFCQYEKHPGLYAHPSEYCYVQCDHMGNGFTRMCAYGTVWSQDYGGAAKHNHCTVDKKRAFYLVSNH</sequence>
<name>R7V9Q7_CAPTE</name>
<dbReference type="STRING" id="283909.R7V9Q7"/>
<gene>
    <name evidence="3" type="ORF">CAPTEDRAFT_200138</name>
</gene>
<feature type="compositionally biased region" description="Low complexity" evidence="1">
    <location>
        <begin position="289"/>
        <end position="325"/>
    </location>
</feature>
<reference evidence="3 5" key="2">
    <citation type="journal article" date="2013" name="Nature">
        <title>Insights into bilaterian evolution from three spiralian genomes.</title>
        <authorList>
            <person name="Simakov O."/>
            <person name="Marletaz F."/>
            <person name="Cho S.J."/>
            <person name="Edsinger-Gonzales E."/>
            <person name="Havlak P."/>
            <person name="Hellsten U."/>
            <person name="Kuo D.H."/>
            <person name="Larsson T."/>
            <person name="Lv J."/>
            <person name="Arendt D."/>
            <person name="Savage R."/>
            <person name="Osoegawa K."/>
            <person name="de Jong P."/>
            <person name="Grimwood J."/>
            <person name="Chapman J.A."/>
            <person name="Shapiro H."/>
            <person name="Aerts A."/>
            <person name="Otillar R.P."/>
            <person name="Terry A.Y."/>
            <person name="Boore J.L."/>
            <person name="Grigoriev I.V."/>
            <person name="Lindberg D.R."/>
            <person name="Seaver E.C."/>
            <person name="Weisblat D.A."/>
            <person name="Putnam N.H."/>
            <person name="Rokhsar D.S."/>
        </authorList>
    </citation>
    <scope>NUCLEOTIDE SEQUENCE</scope>
    <source>
        <strain evidence="3 5">I ESC-2004</strain>
    </source>
</reference>
<feature type="chain" id="PRO_5008788812" description="Chitin-binding type-2 domain-containing protein" evidence="2">
    <location>
        <begin position="20"/>
        <end position="497"/>
    </location>
</feature>
<keyword evidence="2" id="KW-0732">Signal</keyword>
<evidence type="ECO:0008006" key="6">
    <source>
        <dbReference type="Google" id="ProtNLM"/>
    </source>
</evidence>
<feature type="region of interest" description="Disordered" evidence="1">
    <location>
        <begin position="264"/>
        <end position="358"/>
    </location>
</feature>
<feature type="region of interest" description="Disordered" evidence="1">
    <location>
        <begin position="207"/>
        <end position="226"/>
    </location>
</feature>
<reference evidence="5" key="1">
    <citation type="submission" date="2012-12" db="EMBL/GenBank/DDBJ databases">
        <authorList>
            <person name="Hellsten U."/>
            <person name="Grimwood J."/>
            <person name="Chapman J.A."/>
            <person name="Shapiro H."/>
            <person name="Aerts A."/>
            <person name="Otillar R.P."/>
            <person name="Terry A.Y."/>
            <person name="Boore J.L."/>
            <person name="Simakov O."/>
            <person name="Marletaz F."/>
            <person name="Cho S.-J."/>
            <person name="Edsinger-Gonzales E."/>
            <person name="Havlak P."/>
            <person name="Kuo D.-H."/>
            <person name="Larsson T."/>
            <person name="Lv J."/>
            <person name="Arendt D."/>
            <person name="Savage R."/>
            <person name="Osoegawa K."/>
            <person name="de Jong P."/>
            <person name="Lindberg D.R."/>
            <person name="Seaver E.C."/>
            <person name="Weisblat D.A."/>
            <person name="Putnam N.H."/>
            <person name="Grigoriev I.V."/>
            <person name="Rokhsar D.S."/>
        </authorList>
    </citation>
    <scope>NUCLEOTIDE SEQUENCE</scope>
    <source>
        <strain evidence="5">I ESC-2004</strain>
    </source>
</reference>
<feature type="compositionally biased region" description="Low complexity" evidence="1">
    <location>
        <begin position="332"/>
        <end position="355"/>
    </location>
</feature>
<dbReference type="EMBL" id="AMQN01005250">
    <property type="status" value="NOT_ANNOTATED_CDS"/>
    <property type="molecule type" value="Genomic_DNA"/>
</dbReference>
<dbReference type="Proteomes" id="UP000014760">
    <property type="component" value="Unassembled WGS sequence"/>
</dbReference>
<feature type="compositionally biased region" description="Basic residues" evidence="1">
    <location>
        <begin position="209"/>
        <end position="220"/>
    </location>
</feature>
<dbReference type="HOGENOM" id="CLU_548887_0_0_1"/>
<proteinExistence type="predicted"/>
<dbReference type="EMBL" id="AMQN01005249">
    <property type="status" value="NOT_ANNOTATED_CDS"/>
    <property type="molecule type" value="Genomic_DNA"/>
</dbReference>
<keyword evidence="5" id="KW-1185">Reference proteome</keyword>
<feature type="region of interest" description="Disordered" evidence="1">
    <location>
        <begin position="148"/>
        <end position="182"/>
    </location>
</feature>
<feature type="signal peptide" evidence="2">
    <location>
        <begin position="1"/>
        <end position="19"/>
    </location>
</feature>
<dbReference type="EnsemblMetazoa" id="CapteT200138">
    <property type="protein sequence ID" value="CapteP200138"/>
    <property type="gene ID" value="CapteG200138"/>
</dbReference>
<evidence type="ECO:0000313" key="5">
    <source>
        <dbReference type="Proteomes" id="UP000014760"/>
    </source>
</evidence>
<dbReference type="EMBL" id="AMQN01005248">
    <property type="status" value="NOT_ANNOTATED_CDS"/>
    <property type="molecule type" value="Genomic_DNA"/>
</dbReference>
<reference evidence="4" key="3">
    <citation type="submission" date="2015-06" db="UniProtKB">
        <authorList>
            <consortium name="EnsemblMetazoa"/>
        </authorList>
    </citation>
    <scope>IDENTIFICATION</scope>
</reference>
<protein>
    <recommendedName>
        <fullName evidence="6">Chitin-binding type-2 domain-containing protein</fullName>
    </recommendedName>
</protein>
<evidence type="ECO:0000256" key="2">
    <source>
        <dbReference type="SAM" id="SignalP"/>
    </source>
</evidence>
<dbReference type="AlphaFoldDB" id="R7V9Q7"/>
<organism evidence="3">
    <name type="scientific">Capitella teleta</name>
    <name type="common">Polychaete worm</name>
    <dbReference type="NCBI Taxonomy" id="283909"/>
    <lineage>
        <taxon>Eukaryota</taxon>
        <taxon>Metazoa</taxon>
        <taxon>Spiralia</taxon>
        <taxon>Lophotrochozoa</taxon>
        <taxon>Annelida</taxon>
        <taxon>Polychaeta</taxon>
        <taxon>Sedentaria</taxon>
        <taxon>Scolecida</taxon>
        <taxon>Capitellidae</taxon>
        <taxon>Capitella</taxon>
    </lineage>
</organism>
<evidence type="ECO:0000256" key="1">
    <source>
        <dbReference type="SAM" id="MobiDB-lite"/>
    </source>
</evidence>
<evidence type="ECO:0000313" key="4">
    <source>
        <dbReference type="EnsemblMetazoa" id="CapteP200138"/>
    </source>
</evidence>
<accession>R7V9Q7</accession>